<evidence type="ECO:0000313" key="2">
    <source>
        <dbReference type="EMBL" id="MDR7362666.1"/>
    </source>
</evidence>
<name>A0ABU2BWF9_9ACTN</name>
<dbReference type="RefSeq" id="WP_310301970.1">
    <property type="nucleotide sequence ID" value="NZ_BAAAPS010000008.1"/>
</dbReference>
<dbReference type="InterPro" id="IPR013976">
    <property type="entry name" value="HDOD"/>
</dbReference>
<dbReference type="Gene3D" id="1.10.3210.10">
    <property type="entry name" value="Hypothetical protein af1432"/>
    <property type="match status" value="1"/>
</dbReference>
<dbReference type="SUPFAM" id="SSF109604">
    <property type="entry name" value="HD-domain/PDEase-like"/>
    <property type="match status" value="1"/>
</dbReference>
<organism evidence="2 3">
    <name type="scientific">Nocardioides marmoribigeumensis</name>
    <dbReference type="NCBI Taxonomy" id="433649"/>
    <lineage>
        <taxon>Bacteria</taxon>
        <taxon>Bacillati</taxon>
        <taxon>Actinomycetota</taxon>
        <taxon>Actinomycetes</taxon>
        <taxon>Propionibacteriales</taxon>
        <taxon>Nocardioidaceae</taxon>
        <taxon>Nocardioides</taxon>
    </lineage>
</organism>
<accession>A0ABU2BWF9</accession>
<dbReference type="PANTHER" id="PTHR33525:SF6">
    <property type="entry name" value="HDOD DOMAIN-CONTAINING PROTEIN"/>
    <property type="match status" value="1"/>
</dbReference>
<dbReference type="EMBL" id="JAVDYG010000001">
    <property type="protein sequence ID" value="MDR7362666.1"/>
    <property type="molecule type" value="Genomic_DNA"/>
</dbReference>
<proteinExistence type="predicted"/>
<keyword evidence="3" id="KW-1185">Reference proteome</keyword>
<comment type="caution">
    <text evidence="2">The sequence shown here is derived from an EMBL/GenBank/DDBJ whole genome shotgun (WGS) entry which is preliminary data.</text>
</comment>
<reference evidence="2 3" key="1">
    <citation type="submission" date="2023-07" db="EMBL/GenBank/DDBJ databases">
        <title>Sequencing the genomes of 1000 actinobacteria strains.</title>
        <authorList>
            <person name="Klenk H.-P."/>
        </authorList>
    </citation>
    <scope>NUCLEOTIDE SEQUENCE [LARGE SCALE GENOMIC DNA]</scope>
    <source>
        <strain evidence="2 3">DSM 19426</strain>
    </source>
</reference>
<dbReference type="Proteomes" id="UP001183648">
    <property type="component" value="Unassembled WGS sequence"/>
</dbReference>
<evidence type="ECO:0000313" key="3">
    <source>
        <dbReference type="Proteomes" id="UP001183648"/>
    </source>
</evidence>
<feature type="domain" description="HDOD" evidence="1">
    <location>
        <begin position="20"/>
        <end position="217"/>
    </location>
</feature>
<gene>
    <name evidence="2" type="ORF">J2S63_002219</name>
</gene>
<dbReference type="PROSITE" id="PS51833">
    <property type="entry name" value="HDOD"/>
    <property type="match status" value="1"/>
</dbReference>
<dbReference type="PANTHER" id="PTHR33525">
    <property type="match status" value="1"/>
</dbReference>
<dbReference type="Pfam" id="PF08668">
    <property type="entry name" value="HDOD"/>
    <property type="match status" value="1"/>
</dbReference>
<evidence type="ECO:0000259" key="1">
    <source>
        <dbReference type="PROSITE" id="PS51833"/>
    </source>
</evidence>
<dbReference type="InterPro" id="IPR052340">
    <property type="entry name" value="RNase_Y/CdgJ"/>
</dbReference>
<sequence length="296" mass="30948">MERAAQAIDLLDLFSSAEAIDALPITVTRLAELVADDAHDFRDIAEVVSMDQSLTALLLRRANSVAMGGRTQITTVRDAAMRLGTGALLSMALASSVHNRMGGALPAYGLSAGELWKQSVSASLSTDVLRMKAKVTVPPEASTAALLHDFGKVVLSTHFGAQVLTMLEQAASSDGMDLLSAERAVFGVDHADIGGVVAQRWKLPHTIVDAIIHHHDIDPGMTPTVAAVSVAHAMVADVLHGQDDAPSAEDAPPAEDVAASHGVLLQALGIDPAGYPALLEAARARYVLMADKFGVD</sequence>
<protein>
    <submittedName>
        <fullName evidence="2">HD-like signal output (HDOD) protein</fullName>
    </submittedName>
</protein>